<dbReference type="AlphaFoldDB" id="A0A4S3PY01"/>
<dbReference type="PANTHER" id="PTHR30531:SF12">
    <property type="entry name" value="FLAGELLAR BIOSYNTHETIC PROTEIN FLHB"/>
    <property type="match status" value="1"/>
</dbReference>
<dbReference type="SUPFAM" id="SSF160544">
    <property type="entry name" value="EscU C-terminal domain-like"/>
    <property type="match status" value="1"/>
</dbReference>
<organism evidence="1 2">
    <name type="scientific">Bacillus timonensis</name>
    <dbReference type="NCBI Taxonomy" id="1033734"/>
    <lineage>
        <taxon>Bacteria</taxon>
        <taxon>Bacillati</taxon>
        <taxon>Bacillota</taxon>
        <taxon>Bacilli</taxon>
        <taxon>Bacillales</taxon>
        <taxon>Bacillaceae</taxon>
        <taxon>Bacillus</taxon>
    </lineage>
</organism>
<dbReference type="Proteomes" id="UP000306477">
    <property type="component" value="Unassembled WGS sequence"/>
</dbReference>
<dbReference type="RefSeq" id="WP_136378326.1">
    <property type="nucleotide sequence ID" value="NZ_SLUB01000004.1"/>
</dbReference>
<evidence type="ECO:0000313" key="1">
    <source>
        <dbReference type="EMBL" id="THE14455.1"/>
    </source>
</evidence>
<comment type="caution">
    <text evidence="1">The sequence shown here is derived from an EMBL/GenBank/DDBJ whole genome shotgun (WGS) entry which is preliminary data.</text>
</comment>
<dbReference type="PANTHER" id="PTHR30531">
    <property type="entry name" value="FLAGELLAR BIOSYNTHETIC PROTEIN FLHB"/>
    <property type="match status" value="1"/>
</dbReference>
<dbReference type="Pfam" id="PF01312">
    <property type="entry name" value="Bac_export_2"/>
    <property type="match status" value="1"/>
</dbReference>
<dbReference type="InterPro" id="IPR006135">
    <property type="entry name" value="T3SS_substrate_exporter"/>
</dbReference>
<dbReference type="Gene3D" id="3.40.1690.10">
    <property type="entry name" value="secretion proteins EscU"/>
    <property type="match status" value="1"/>
</dbReference>
<dbReference type="GO" id="GO:0009306">
    <property type="term" value="P:protein secretion"/>
    <property type="evidence" value="ECO:0007669"/>
    <property type="project" value="InterPro"/>
</dbReference>
<sequence length="96" mass="10716">MKKSPEENGLKAVALSYDEKLDAEPKIVAKGKGLIAQNIVEMAEAHSIPIQEDSALVEILGELKLNEGIPEELYQVIAEIFAFIYKMDKSIEKRDE</sequence>
<keyword evidence="2" id="KW-1185">Reference proteome</keyword>
<gene>
    <name evidence="1" type="ORF">E1I69_04065</name>
</gene>
<dbReference type="EMBL" id="SLUB01000004">
    <property type="protein sequence ID" value="THE14455.1"/>
    <property type="molecule type" value="Genomic_DNA"/>
</dbReference>
<reference evidence="1 2" key="1">
    <citation type="journal article" date="2019" name="Indoor Air">
        <title>Impacts of indoor surface finishes on bacterial viability.</title>
        <authorList>
            <person name="Hu J."/>
            <person name="Maamar S.B."/>
            <person name="Glawe A.J."/>
            <person name="Gottel N."/>
            <person name="Gilbert J.A."/>
            <person name="Hartmann E.M."/>
        </authorList>
    </citation>
    <scope>NUCLEOTIDE SEQUENCE [LARGE SCALE GENOMIC DNA]</scope>
    <source>
        <strain evidence="1 2">AF060A6</strain>
    </source>
</reference>
<evidence type="ECO:0000313" key="2">
    <source>
        <dbReference type="Proteomes" id="UP000306477"/>
    </source>
</evidence>
<dbReference type="InterPro" id="IPR029025">
    <property type="entry name" value="T3SS_substrate_exporter_C"/>
</dbReference>
<protein>
    <submittedName>
        <fullName evidence="1">Type III secretion system protein</fullName>
    </submittedName>
</protein>
<dbReference type="OrthoDB" id="5244399at2"/>
<accession>A0A4S3PY01</accession>
<dbReference type="GO" id="GO:0005886">
    <property type="term" value="C:plasma membrane"/>
    <property type="evidence" value="ECO:0007669"/>
    <property type="project" value="TreeGrafter"/>
</dbReference>
<name>A0A4S3PY01_9BACI</name>
<proteinExistence type="predicted"/>